<comment type="caution">
    <text evidence="1">The sequence shown here is derived from an EMBL/GenBank/DDBJ whole genome shotgun (WGS) entry which is preliminary data.</text>
</comment>
<accession>A0A0R1HZ26</accession>
<keyword evidence="2" id="KW-1185">Reference proteome</keyword>
<gene>
    <name evidence="1" type="ORF">FC96_GL001938</name>
</gene>
<evidence type="ECO:0000313" key="1">
    <source>
        <dbReference type="EMBL" id="KRK48199.1"/>
    </source>
</evidence>
<reference evidence="1 2" key="1">
    <citation type="journal article" date="2015" name="Genome Announc.">
        <title>Expanding the biotechnology potential of lactobacilli through comparative genomics of 213 strains and associated genera.</title>
        <authorList>
            <person name="Sun Z."/>
            <person name="Harris H.M."/>
            <person name="McCann A."/>
            <person name="Guo C."/>
            <person name="Argimon S."/>
            <person name="Zhang W."/>
            <person name="Yang X."/>
            <person name="Jeffery I.B."/>
            <person name="Cooney J.C."/>
            <person name="Kagawa T.F."/>
            <person name="Liu W."/>
            <person name="Song Y."/>
            <person name="Salvetti E."/>
            <person name="Wrobel A."/>
            <person name="Rasinkangas P."/>
            <person name="Parkhill J."/>
            <person name="Rea M.C."/>
            <person name="O'Sullivan O."/>
            <person name="Ritari J."/>
            <person name="Douillard F.P."/>
            <person name="Paul Ross R."/>
            <person name="Yang R."/>
            <person name="Briner A.E."/>
            <person name="Felis G.E."/>
            <person name="de Vos W.M."/>
            <person name="Barrangou R."/>
            <person name="Klaenhammer T.R."/>
            <person name="Caufield P.W."/>
            <person name="Cui Y."/>
            <person name="Zhang H."/>
            <person name="O'Toole P.W."/>
        </authorList>
    </citation>
    <scope>NUCLEOTIDE SEQUENCE [LARGE SCALE GENOMIC DNA]</scope>
    <source>
        <strain evidence="1 2">JCM 15530</strain>
    </source>
</reference>
<dbReference type="PATRIC" id="fig|1302272.5.peg.1976"/>
<proteinExistence type="predicted"/>
<name>A0A0R1HZ26_9LACO</name>
<dbReference type="STRING" id="1302272.FC96_GL001938"/>
<dbReference type="Proteomes" id="UP000050911">
    <property type="component" value="Unassembled WGS sequence"/>
</dbReference>
<dbReference type="OrthoDB" id="2087266at2"/>
<protein>
    <submittedName>
        <fullName evidence="1">Uncharacterized protein</fullName>
    </submittedName>
</protein>
<organism evidence="1 2">
    <name type="scientific">Secundilactobacillus kimchicus JCM 15530</name>
    <dbReference type="NCBI Taxonomy" id="1302272"/>
    <lineage>
        <taxon>Bacteria</taxon>
        <taxon>Bacillati</taxon>
        <taxon>Bacillota</taxon>
        <taxon>Bacilli</taxon>
        <taxon>Lactobacillales</taxon>
        <taxon>Lactobacillaceae</taxon>
        <taxon>Secundilactobacillus</taxon>
    </lineage>
</organism>
<evidence type="ECO:0000313" key="2">
    <source>
        <dbReference type="Proteomes" id="UP000050911"/>
    </source>
</evidence>
<dbReference type="EMBL" id="AZCX01000004">
    <property type="protein sequence ID" value="KRK48199.1"/>
    <property type="molecule type" value="Genomic_DNA"/>
</dbReference>
<dbReference type="AlphaFoldDB" id="A0A0R1HZ26"/>
<sequence length="239" mass="26592">MPKSEFELYHEKEILDIPTNGINTAPNAPTEKFLRVLNKFIYDKTQNTKSIALLNDIENAVGGQLDDIGDDFDLPRLGKPDDLYRFLLKLKMVNRTSQGTANEVIAIVAATFNVDPSEVQVHNDYKIGADGQPRGEPLHVNVENLPLDEIEHPEITQLFINELQNALALGITLSNVTFEVSSTGNLYVGTAAIPFNFVEVESDIGTETTEREVDTTTYLHSTQVVNTEYEIESEEVTHG</sequence>
<dbReference type="RefSeq" id="WP_054660834.1">
    <property type="nucleotide sequence ID" value="NZ_AZCX01000004.1"/>
</dbReference>